<comment type="caution">
    <text evidence="1">The sequence shown here is derived from an EMBL/GenBank/DDBJ whole genome shotgun (WGS) entry which is preliminary data.</text>
</comment>
<organism evidence="1 2">
    <name type="scientific">Bugula neritina</name>
    <name type="common">Brown bryozoan</name>
    <name type="synonym">Sertularia neritina</name>
    <dbReference type="NCBI Taxonomy" id="10212"/>
    <lineage>
        <taxon>Eukaryota</taxon>
        <taxon>Metazoa</taxon>
        <taxon>Spiralia</taxon>
        <taxon>Lophotrochozoa</taxon>
        <taxon>Bryozoa</taxon>
        <taxon>Gymnolaemata</taxon>
        <taxon>Cheilostomatida</taxon>
        <taxon>Flustrina</taxon>
        <taxon>Buguloidea</taxon>
        <taxon>Bugulidae</taxon>
        <taxon>Bugula</taxon>
    </lineage>
</organism>
<dbReference type="Proteomes" id="UP000593567">
    <property type="component" value="Unassembled WGS sequence"/>
</dbReference>
<accession>A0A7J7K9D1</accession>
<name>A0A7J7K9D1_BUGNE</name>
<proteinExistence type="predicted"/>
<dbReference type="AlphaFoldDB" id="A0A7J7K9D1"/>
<protein>
    <submittedName>
        <fullName evidence="1">Uncharacterized protein</fullName>
    </submittedName>
</protein>
<reference evidence="1" key="1">
    <citation type="submission" date="2020-06" db="EMBL/GenBank/DDBJ databases">
        <title>Draft genome of Bugula neritina, a colonial animal packing powerful symbionts and potential medicines.</title>
        <authorList>
            <person name="Rayko M."/>
        </authorList>
    </citation>
    <scope>NUCLEOTIDE SEQUENCE [LARGE SCALE GENOMIC DNA]</scope>
    <source>
        <strain evidence="1">Kwan_BN1</strain>
    </source>
</reference>
<evidence type="ECO:0000313" key="1">
    <source>
        <dbReference type="EMBL" id="KAF6034554.1"/>
    </source>
</evidence>
<sequence length="72" mass="8497">MILITITQKIFHYDHKFSWKDNSFYKLSCCKFLSAPENPMFTFHLHALIYQCYCLRMNFADTLGGLTIPTNL</sequence>
<keyword evidence="2" id="KW-1185">Reference proteome</keyword>
<dbReference type="EMBL" id="VXIV02001046">
    <property type="protein sequence ID" value="KAF6034554.1"/>
    <property type="molecule type" value="Genomic_DNA"/>
</dbReference>
<gene>
    <name evidence="1" type="ORF">EB796_007131</name>
</gene>
<evidence type="ECO:0000313" key="2">
    <source>
        <dbReference type="Proteomes" id="UP000593567"/>
    </source>
</evidence>